<dbReference type="AlphaFoldDB" id="A0A915NEI4"/>
<proteinExistence type="predicted"/>
<evidence type="ECO:0000313" key="2">
    <source>
        <dbReference type="Proteomes" id="UP000887560"/>
    </source>
</evidence>
<evidence type="ECO:0000256" key="1">
    <source>
        <dbReference type="SAM" id="Phobius"/>
    </source>
</evidence>
<evidence type="ECO:0000313" key="3">
    <source>
        <dbReference type="WBParaSite" id="scf7180000416200.g158"/>
    </source>
</evidence>
<dbReference type="PANTHER" id="PTHR22898">
    <property type="entry name" value="UNCHARACTERIZED GLYCOSOL TRANSFERASE-RELATED"/>
    <property type="match status" value="1"/>
</dbReference>
<keyword evidence="1" id="KW-1133">Transmembrane helix</keyword>
<sequence>MFVDRRHNFTFIFVYSFILVNIFLIIYLYFKTPQLDNLNNLYEICKEEIKRIYGNEQFISMNLNNSNENCGSIGDMMWRTASMHIIGKLLNRTVYYESIYKCFTEYRQEFEITFKNGGQIIKLMNPKQKYIKKISFGIGCCDFDSPYRLEGENAQIIQVTGSEFKSFKYFEDSREEIHKMFEFNEDIKLAADEAAEGIFRNYTPEHRLCLHTHRHEYIEAGQASTLEFIEGSIKFVMNRLQSNNLKNIAIIFFGNDKNFLYEIEPEEVGA</sequence>
<keyword evidence="2" id="KW-1185">Reference proteome</keyword>
<dbReference type="WBParaSite" id="scf7180000416200.g158">
    <property type="protein sequence ID" value="scf7180000416200.g158"/>
    <property type="gene ID" value="scf7180000416200.g158"/>
</dbReference>
<dbReference type="InterPro" id="IPR052501">
    <property type="entry name" value="Alpha-1-2_FucT"/>
</dbReference>
<dbReference type="PANTHER" id="PTHR22898:SF3">
    <property type="entry name" value="ALPHA-1,2-FUCOSYLTRANSFERASE-RELATED"/>
    <property type="match status" value="1"/>
</dbReference>
<organism evidence="2 3">
    <name type="scientific">Meloidogyne floridensis</name>
    <dbReference type="NCBI Taxonomy" id="298350"/>
    <lineage>
        <taxon>Eukaryota</taxon>
        <taxon>Metazoa</taxon>
        <taxon>Ecdysozoa</taxon>
        <taxon>Nematoda</taxon>
        <taxon>Chromadorea</taxon>
        <taxon>Rhabditida</taxon>
        <taxon>Tylenchina</taxon>
        <taxon>Tylenchomorpha</taxon>
        <taxon>Tylenchoidea</taxon>
        <taxon>Meloidogynidae</taxon>
        <taxon>Meloidogyninae</taxon>
        <taxon>Meloidogyne</taxon>
    </lineage>
</organism>
<feature type="transmembrane region" description="Helical" evidence="1">
    <location>
        <begin position="12"/>
        <end position="30"/>
    </location>
</feature>
<keyword evidence="1" id="KW-0812">Transmembrane</keyword>
<reference evidence="3" key="1">
    <citation type="submission" date="2022-11" db="UniProtKB">
        <authorList>
            <consortium name="WormBaseParasite"/>
        </authorList>
    </citation>
    <scope>IDENTIFICATION</scope>
</reference>
<protein>
    <submittedName>
        <fullName evidence="3">Uncharacterized protein</fullName>
    </submittedName>
</protein>
<keyword evidence="1" id="KW-0472">Membrane</keyword>
<dbReference type="Proteomes" id="UP000887560">
    <property type="component" value="Unplaced"/>
</dbReference>
<name>A0A915NEI4_9BILA</name>
<accession>A0A915NEI4</accession>